<sequence>MIESLKEWGLLKGLFLGSKRILSCRPGGGCGHDPVPKKSKK</sequence>
<dbReference type="Pfam" id="PF01809">
    <property type="entry name" value="YidD"/>
    <property type="match status" value="1"/>
</dbReference>
<proteinExistence type="predicted"/>
<evidence type="ECO:0000313" key="1">
    <source>
        <dbReference type="EMBL" id="CCG00172.1"/>
    </source>
</evidence>
<gene>
    <name evidence="2" type="ORF">VIS_S3CLB100022</name>
    <name evidence="1" type="ORF">VIS_S3CMB110021</name>
</gene>
<accession>H6RGL1</accession>
<dbReference type="InterPro" id="IPR002696">
    <property type="entry name" value="Membr_insert_effic_factor_YidD"/>
</dbReference>
<dbReference type="SMART" id="SM01234">
    <property type="entry name" value="Haemolytic"/>
    <property type="match status" value="1"/>
</dbReference>
<dbReference type="AlphaFoldDB" id="H6RGL1"/>
<dbReference type="EMBL" id="FO117600">
    <property type="protein sequence ID" value="CCG00172.1"/>
    <property type="molecule type" value="Genomic_DNA"/>
</dbReference>
<dbReference type="EMBL" id="FO117620">
    <property type="protein sequence ID" value="CCG00906.1"/>
    <property type="molecule type" value="Genomic_DNA"/>
</dbReference>
<evidence type="ECO:0000313" key="2">
    <source>
        <dbReference type="EMBL" id="CCG00906.1"/>
    </source>
</evidence>
<protein>
    <submittedName>
        <fullName evidence="2">Protein containing DUF37 domain</fullName>
    </submittedName>
</protein>
<reference evidence="1" key="2">
    <citation type="submission" date="2012-02" db="EMBL/GenBank/DDBJ databases">
        <authorList>
            <person name="Genoscope - CEA"/>
        </authorList>
    </citation>
    <scope>NUCLEOTIDE SEQUENCE</scope>
</reference>
<reference evidence="1" key="1">
    <citation type="journal article" date="2012" name="Environ. Microbiol.">
        <title>Genomic content of uncultured Bacteroidetes from contrasting oceanic provinces in the North Atlantic Ocean.</title>
        <authorList>
            <person name="Gomez-Pereira P.R."/>
            <person name="Schuler M."/>
            <person name="Fuchs B.M."/>
            <person name="Bennke C."/>
            <person name="Teeling H."/>
            <person name="Waldmann J."/>
            <person name="Richter M."/>
            <person name="Barbe V."/>
            <person name="Bataille E."/>
            <person name="Glockner F.O."/>
            <person name="Amann R."/>
        </authorList>
    </citation>
    <scope>NUCLEOTIDE SEQUENCE</scope>
</reference>
<organism evidence="1">
    <name type="scientific">uncultured Flavobacteriia bacterium</name>
    <dbReference type="NCBI Taxonomy" id="212695"/>
    <lineage>
        <taxon>Bacteria</taxon>
        <taxon>Pseudomonadati</taxon>
        <taxon>Bacteroidota</taxon>
        <taxon>Flavobacteriia</taxon>
        <taxon>environmental samples</taxon>
    </lineage>
</organism>
<name>H6RGL1_9BACT</name>